<dbReference type="EMBL" id="VSRR010004226">
    <property type="protein sequence ID" value="MPC38986.1"/>
    <property type="molecule type" value="Genomic_DNA"/>
</dbReference>
<reference evidence="1 2" key="1">
    <citation type="submission" date="2019-05" db="EMBL/GenBank/DDBJ databases">
        <title>Another draft genome of Portunus trituberculatus and its Hox gene families provides insights of decapod evolution.</title>
        <authorList>
            <person name="Jeong J.-H."/>
            <person name="Song I."/>
            <person name="Kim S."/>
            <person name="Choi T."/>
            <person name="Kim D."/>
            <person name="Ryu S."/>
            <person name="Kim W."/>
        </authorList>
    </citation>
    <scope>NUCLEOTIDE SEQUENCE [LARGE SCALE GENOMIC DNA]</scope>
    <source>
        <tissue evidence="1">Muscle</tissue>
    </source>
</reference>
<accession>A0A5B7F0W1</accession>
<name>A0A5B7F0W1_PORTR</name>
<protein>
    <submittedName>
        <fullName evidence="1">Uncharacterized protein</fullName>
    </submittedName>
</protein>
<sequence>MPGGGEESRGCDSRGEED</sequence>
<comment type="caution">
    <text evidence="1">The sequence shown here is derived from an EMBL/GenBank/DDBJ whole genome shotgun (WGS) entry which is preliminary data.</text>
</comment>
<evidence type="ECO:0000313" key="2">
    <source>
        <dbReference type="Proteomes" id="UP000324222"/>
    </source>
</evidence>
<dbReference type="AlphaFoldDB" id="A0A5B7F0W1"/>
<organism evidence="1 2">
    <name type="scientific">Portunus trituberculatus</name>
    <name type="common">Swimming crab</name>
    <name type="synonym">Neptunus trituberculatus</name>
    <dbReference type="NCBI Taxonomy" id="210409"/>
    <lineage>
        <taxon>Eukaryota</taxon>
        <taxon>Metazoa</taxon>
        <taxon>Ecdysozoa</taxon>
        <taxon>Arthropoda</taxon>
        <taxon>Crustacea</taxon>
        <taxon>Multicrustacea</taxon>
        <taxon>Malacostraca</taxon>
        <taxon>Eumalacostraca</taxon>
        <taxon>Eucarida</taxon>
        <taxon>Decapoda</taxon>
        <taxon>Pleocyemata</taxon>
        <taxon>Brachyura</taxon>
        <taxon>Eubrachyura</taxon>
        <taxon>Portunoidea</taxon>
        <taxon>Portunidae</taxon>
        <taxon>Portuninae</taxon>
        <taxon>Portunus</taxon>
    </lineage>
</organism>
<dbReference type="Proteomes" id="UP000324222">
    <property type="component" value="Unassembled WGS sequence"/>
</dbReference>
<keyword evidence="2" id="KW-1185">Reference proteome</keyword>
<proteinExistence type="predicted"/>
<evidence type="ECO:0000313" key="1">
    <source>
        <dbReference type="EMBL" id="MPC38986.1"/>
    </source>
</evidence>
<gene>
    <name evidence="1" type="ORF">E2C01_032505</name>
</gene>